<dbReference type="PANTHER" id="PTHR34857:SF2">
    <property type="entry name" value="SLL0384 PROTEIN"/>
    <property type="match status" value="1"/>
</dbReference>
<evidence type="ECO:0000256" key="3">
    <source>
        <dbReference type="ARBA" id="ARBA00022692"/>
    </source>
</evidence>
<evidence type="ECO:0000256" key="1">
    <source>
        <dbReference type="ARBA" id="ARBA00004141"/>
    </source>
</evidence>
<dbReference type="InterPro" id="IPR003339">
    <property type="entry name" value="ABC/ECF_trnsptr_transmembrane"/>
</dbReference>
<dbReference type="PANTHER" id="PTHR34857">
    <property type="entry name" value="SLL0384 PROTEIN"/>
    <property type="match status" value="1"/>
</dbReference>
<evidence type="ECO:0000256" key="5">
    <source>
        <dbReference type="ARBA" id="ARBA00023136"/>
    </source>
</evidence>
<keyword evidence="3 6" id="KW-0812">Transmembrane</keyword>
<dbReference type="Proteomes" id="UP001500984">
    <property type="component" value="Unassembled WGS sequence"/>
</dbReference>
<sequence>MRERQQFLGRRIPGDGWLHRLGPGWKLGAVAAVSVVVLLFRDARVNAVLLGVLLVVALTARVPLRSTLAPLLRIWPIVAGVVVIHALLTDWTNGLRVVSTIAVCLTAASLLMLTTSVAALLSAFGVLAAPLRYVGADPDKVSLAAALMVRSLPVLADLARVSGDSARARGLERNLRARTVPLVLGTVKYAQDTGRALEARGLG</sequence>
<name>A0ABP5ITU8_9MICO</name>
<evidence type="ECO:0000313" key="7">
    <source>
        <dbReference type="EMBL" id="GAA2105080.1"/>
    </source>
</evidence>
<keyword evidence="2" id="KW-1003">Cell membrane</keyword>
<organism evidence="7 8">
    <name type="scientific">Brevibacterium salitolerans</name>
    <dbReference type="NCBI Taxonomy" id="1403566"/>
    <lineage>
        <taxon>Bacteria</taxon>
        <taxon>Bacillati</taxon>
        <taxon>Actinomycetota</taxon>
        <taxon>Actinomycetes</taxon>
        <taxon>Micrococcales</taxon>
        <taxon>Brevibacteriaceae</taxon>
        <taxon>Brevibacterium</taxon>
    </lineage>
</organism>
<protein>
    <recommendedName>
        <fullName evidence="9">Energy-coupling factor transporter transmembrane protein EcfT</fullName>
    </recommendedName>
</protein>
<dbReference type="InterPro" id="IPR051611">
    <property type="entry name" value="ECF_transporter_component"/>
</dbReference>
<evidence type="ECO:0000313" key="8">
    <source>
        <dbReference type="Proteomes" id="UP001500984"/>
    </source>
</evidence>
<dbReference type="CDD" id="cd16914">
    <property type="entry name" value="EcfT"/>
    <property type="match status" value="1"/>
</dbReference>
<accession>A0ABP5ITU8</accession>
<dbReference type="EMBL" id="BAAAPZ010000018">
    <property type="protein sequence ID" value="GAA2105080.1"/>
    <property type="molecule type" value="Genomic_DNA"/>
</dbReference>
<evidence type="ECO:0000256" key="4">
    <source>
        <dbReference type="ARBA" id="ARBA00022989"/>
    </source>
</evidence>
<gene>
    <name evidence="7" type="ORF">GCM10009823_30160</name>
</gene>
<feature type="transmembrane region" description="Helical" evidence="6">
    <location>
        <begin position="100"/>
        <end position="127"/>
    </location>
</feature>
<evidence type="ECO:0000256" key="6">
    <source>
        <dbReference type="SAM" id="Phobius"/>
    </source>
</evidence>
<dbReference type="Pfam" id="PF02361">
    <property type="entry name" value="CbiQ"/>
    <property type="match status" value="1"/>
</dbReference>
<comment type="subcellular location">
    <subcellularLocation>
        <location evidence="1">Membrane</location>
        <topology evidence="1">Multi-pass membrane protein</topology>
    </subcellularLocation>
</comment>
<evidence type="ECO:0008006" key="9">
    <source>
        <dbReference type="Google" id="ProtNLM"/>
    </source>
</evidence>
<comment type="caution">
    <text evidence="7">The sequence shown here is derived from an EMBL/GenBank/DDBJ whole genome shotgun (WGS) entry which is preliminary data.</text>
</comment>
<keyword evidence="5 6" id="KW-0472">Membrane</keyword>
<reference evidence="8" key="1">
    <citation type="journal article" date="2019" name="Int. J. Syst. Evol. Microbiol.">
        <title>The Global Catalogue of Microorganisms (GCM) 10K type strain sequencing project: providing services to taxonomists for standard genome sequencing and annotation.</title>
        <authorList>
            <consortium name="The Broad Institute Genomics Platform"/>
            <consortium name="The Broad Institute Genome Sequencing Center for Infectious Disease"/>
            <person name="Wu L."/>
            <person name="Ma J."/>
        </authorList>
    </citation>
    <scope>NUCLEOTIDE SEQUENCE [LARGE SCALE GENOMIC DNA]</scope>
    <source>
        <strain evidence="8">JCM 15900</strain>
    </source>
</reference>
<dbReference type="RefSeq" id="WP_291796452.1">
    <property type="nucleotide sequence ID" value="NZ_BAAAPZ010000018.1"/>
</dbReference>
<feature type="transmembrane region" description="Helical" evidence="6">
    <location>
        <begin position="21"/>
        <end position="40"/>
    </location>
</feature>
<keyword evidence="8" id="KW-1185">Reference proteome</keyword>
<feature type="transmembrane region" description="Helical" evidence="6">
    <location>
        <begin position="46"/>
        <end position="64"/>
    </location>
</feature>
<keyword evidence="4 6" id="KW-1133">Transmembrane helix</keyword>
<feature type="transmembrane region" description="Helical" evidence="6">
    <location>
        <begin position="71"/>
        <end position="88"/>
    </location>
</feature>
<proteinExistence type="predicted"/>
<evidence type="ECO:0000256" key="2">
    <source>
        <dbReference type="ARBA" id="ARBA00022475"/>
    </source>
</evidence>